<sequence>MKRPIVAIVAMMILASSTAFVGMSPAATNNEKIISGKENGSTNVSHIDFSDSRESPGHHSDHTETGSEKTAESSNETTIEYRPRGLSPKELQNVTFDPSSVPEAIGTSGAYHGTTERDSPTVGATKMFPSLNDTAGEYSFRNFTLRDYTENSSVWVAEDLSWPENDSREAPTVTDTQIEYLTTEYEATVYPANKRLFGAPDDRDGTDATLSEENDVPDDYYRSPDGENRTIILVDNIRDKNYFNESYPVFTSGFYSPVIERRTDRNVLTIDTHDWDGRLGPMDAPWRLDTNESTNASEADAHAVEGTVTHELQHLIHNDHDTDETTWINEGMSEYVEYASGYGFPQNHIAAFEERPNNSLIEWGDQGGINILADYGIAALFQTYLTQQYGESFTQKLARNPDNGIESIETTLNETGVNQDFYGVYQDFSTALIVESVAGSVRKNGSDRYRFQGIDVNVSMTHTTNGRVPAWGSSYTAFESPVNDSLLAFSANGTEFRPLPWETVPLPGAETTGNASNRSNETVLWSGRGNRMDNNAIMAADLRETESATLSFETYYDIERGWDYGFVQVSTDGGDTWTTLSNENTSEQLAEPESAYPPITDHLPGFTGETDGKWTTESFDLSAYSGQEVLISFRYMTDYSTNGNSSSMPGTGWYLRNIKIPEAGLSYDGSDTDPFRDISKVHGERVKYQFTAVGVTENGTAEVKQLDARTFAGSASETWYDAFEGSGYDRIVTAASWAARPNETGTVPYEFTVTPLTEYVTDLFNDIPFPWRHVALRGDR</sequence>
<feature type="compositionally biased region" description="Basic and acidic residues" evidence="1">
    <location>
        <begin position="48"/>
        <end position="71"/>
    </location>
</feature>
<evidence type="ECO:0000313" key="3">
    <source>
        <dbReference type="Proteomes" id="UP000282322"/>
    </source>
</evidence>
<feature type="region of interest" description="Disordered" evidence="1">
    <location>
        <begin position="196"/>
        <end position="223"/>
    </location>
</feature>
<dbReference type="Proteomes" id="UP000282322">
    <property type="component" value="Unassembled WGS sequence"/>
</dbReference>
<protein>
    <submittedName>
        <fullName evidence="2">Peptidase M6</fullName>
    </submittedName>
</protein>
<organism evidence="2 3">
    <name type="scientific">Halocatena pleomorpha</name>
    <dbReference type="NCBI Taxonomy" id="1785090"/>
    <lineage>
        <taxon>Archaea</taxon>
        <taxon>Methanobacteriati</taxon>
        <taxon>Methanobacteriota</taxon>
        <taxon>Stenosarchaea group</taxon>
        <taxon>Halobacteria</taxon>
        <taxon>Halobacteriales</taxon>
        <taxon>Natronomonadaceae</taxon>
        <taxon>Halocatena</taxon>
    </lineage>
</organism>
<feature type="compositionally biased region" description="Polar residues" evidence="1">
    <location>
        <begin position="33"/>
        <end position="45"/>
    </location>
</feature>
<gene>
    <name evidence="2" type="ORF">EIK79_01965</name>
</gene>
<dbReference type="Pfam" id="PF20773">
    <property type="entry name" value="InhA-like_MAM"/>
    <property type="match status" value="1"/>
</dbReference>
<accession>A0A3P3RJ67</accession>
<comment type="caution">
    <text evidence="2">The sequence shown here is derived from an EMBL/GenBank/DDBJ whole genome shotgun (WGS) entry which is preliminary data.</text>
</comment>
<reference evidence="2 3" key="1">
    <citation type="submission" date="2018-11" db="EMBL/GenBank/DDBJ databases">
        <title>Taxonoimc description of Halomarina strain SPP-AMP-1.</title>
        <authorList>
            <person name="Pal Y."/>
            <person name="Srinivasana K."/>
            <person name="Verma A."/>
            <person name="Kumar P."/>
        </authorList>
    </citation>
    <scope>NUCLEOTIDE SEQUENCE [LARGE SCALE GENOMIC DNA]</scope>
    <source>
        <strain evidence="2 3">SPP-AMP-1</strain>
    </source>
</reference>
<name>A0A3P3RJ67_9EURY</name>
<feature type="region of interest" description="Disordered" evidence="1">
    <location>
        <begin position="507"/>
        <end position="527"/>
    </location>
</feature>
<feature type="compositionally biased region" description="Polar residues" evidence="1">
    <location>
        <begin position="511"/>
        <end position="523"/>
    </location>
</feature>
<dbReference type="EMBL" id="RRCH01000003">
    <property type="protein sequence ID" value="RRJ33587.1"/>
    <property type="molecule type" value="Genomic_DNA"/>
</dbReference>
<dbReference type="Gene3D" id="2.60.120.260">
    <property type="entry name" value="Galactose-binding domain-like"/>
    <property type="match status" value="1"/>
</dbReference>
<dbReference type="AlphaFoldDB" id="A0A3P3RJ67"/>
<feature type="region of interest" description="Disordered" evidence="1">
    <location>
        <begin position="33"/>
        <end position="126"/>
    </location>
</feature>
<keyword evidence="3" id="KW-1185">Reference proteome</keyword>
<proteinExistence type="predicted"/>
<evidence type="ECO:0000313" key="2">
    <source>
        <dbReference type="EMBL" id="RRJ33587.1"/>
    </source>
</evidence>
<evidence type="ECO:0000256" key="1">
    <source>
        <dbReference type="SAM" id="MobiDB-lite"/>
    </source>
</evidence>